<evidence type="ECO:0000313" key="1">
    <source>
        <dbReference type="EMBL" id="KAI9511269.1"/>
    </source>
</evidence>
<reference evidence="1" key="1">
    <citation type="submission" date="2021-03" db="EMBL/GenBank/DDBJ databases">
        <title>Evolutionary priming and transition to the ectomycorrhizal habit in an iconic lineage of mushroom-forming fungi: is preadaptation a requirement?</title>
        <authorList>
            <consortium name="DOE Joint Genome Institute"/>
            <person name="Looney B.P."/>
            <person name="Miyauchi S."/>
            <person name="Morin E."/>
            <person name="Drula E."/>
            <person name="Courty P.E."/>
            <person name="Chicoki N."/>
            <person name="Fauchery L."/>
            <person name="Kohler A."/>
            <person name="Kuo A."/>
            <person name="LaButti K."/>
            <person name="Pangilinan J."/>
            <person name="Lipzen A."/>
            <person name="Riley R."/>
            <person name="Andreopoulos W."/>
            <person name="He G."/>
            <person name="Johnson J."/>
            <person name="Barry K.W."/>
            <person name="Grigoriev I.V."/>
            <person name="Nagy L."/>
            <person name="Hibbett D."/>
            <person name="Henrissat B."/>
            <person name="Matheny P.B."/>
            <person name="Labbe J."/>
            <person name="Martin A.F."/>
        </authorList>
    </citation>
    <scope>NUCLEOTIDE SEQUENCE</scope>
    <source>
        <strain evidence="1">BPL698</strain>
    </source>
</reference>
<name>A0ACC0UJP7_9AGAM</name>
<comment type="caution">
    <text evidence="1">The sequence shown here is derived from an EMBL/GenBank/DDBJ whole genome shotgun (WGS) entry which is preliminary data.</text>
</comment>
<evidence type="ECO:0000313" key="2">
    <source>
        <dbReference type="Proteomes" id="UP001207468"/>
    </source>
</evidence>
<dbReference type="EMBL" id="JAGFNK010000024">
    <property type="protein sequence ID" value="KAI9511269.1"/>
    <property type="molecule type" value="Genomic_DNA"/>
</dbReference>
<sequence>MASLQEAIDVSAIHTVRIYPRIGIARVGNSVSPSGWYYGPEVPGRFDEPEVGFKDHNGAVNRQAARFRVYAFDAKGTVLGELNSQSGFDLNWAVEVTNRKPAWYTFMGGQQPGAFEPGNTTLRNPTVQPDLPPEKRDKLTIASGVKQVRGTHADPVALQGQFYGSKDVPTDVYLGEISTDGSGRLVVLAGRGHSYSITDKDQPYPWILTDFDSPDWIDDTCDGRVNVQIQHRDSHRVFVPREAARVIGATPKFAFGIYAPTSLYDLMEDVYEREKRTSFGEAYDVGVVGWYKHIWPLLQRPSLISWVNGQANRGHGPNANGNFFDPQWQEWLSDPRKEREAIRKGVLGRIRLPTTNGKYDRARAGQAFPYFMPWLSGDNGRTTYGDPTTFSSITELQYDRLVKWSKGDFIVGRPPPPPPPHIEDLPLQMQPNALTKASLESTIGAPLYPGIELSWNAEQSETYNLDVPFTISDNVRPGDLTKYLSLPWQSDFYMCRSYW</sequence>
<dbReference type="Proteomes" id="UP001207468">
    <property type="component" value="Unassembled WGS sequence"/>
</dbReference>
<protein>
    <submittedName>
        <fullName evidence="1">Uncharacterized protein</fullName>
    </submittedName>
</protein>
<accession>A0ACC0UJP7</accession>
<gene>
    <name evidence="1" type="ORF">F5148DRAFT_374656</name>
</gene>
<proteinExistence type="predicted"/>
<keyword evidence="2" id="KW-1185">Reference proteome</keyword>
<organism evidence="1 2">
    <name type="scientific">Russula earlei</name>
    <dbReference type="NCBI Taxonomy" id="71964"/>
    <lineage>
        <taxon>Eukaryota</taxon>
        <taxon>Fungi</taxon>
        <taxon>Dikarya</taxon>
        <taxon>Basidiomycota</taxon>
        <taxon>Agaricomycotina</taxon>
        <taxon>Agaricomycetes</taxon>
        <taxon>Russulales</taxon>
        <taxon>Russulaceae</taxon>
        <taxon>Russula</taxon>
    </lineage>
</organism>